<evidence type="ECO:0000313" key="4">
    <source>
        <dbReference type="Proteomes" id="UP000321393"/>
    </source>
</evidence>
<evidence type="ECO:0000313" key="3">
    <source>
        <dbReference type="EMBL" id="TYK17117.1"/>
    </source>
</evidence>
<dbReference type="OrthoDB" id="1740536at2759"/>
<proteinExistence type="predicted"/>
<gene>
    <name evidence="3" type="ORF">E5676_scaffold1032G00530</name>
    <name evidence="2" type="ORF">E6C27_scaffold269G002520</name>
</gene>
<dbReference type="EMBL" id="SSTD01008174">
    <property type="protein sequence ID" value="TYK17117.1"/>
    <property type="molecule type" value="Genomic_DNA"/>
</dbReference>
<accession>A0A5A7SSZ7</accession>
<protein>
    <submittedName>
        <fullName evidence="2">Retrotransposon gag protein</fullName>
    </submittedName>
</protein>
<evidence type="ECO:0000313" key="5">
    <source>
        <dbReference type="Proteomes" id="UP000321947"/>
    </source>
</evidence>
<dbReference type="InterPro" id="IPR005162">
    <property type="entry name" value="Retrotrans_gag_dom"/>
</dbReference>
<sequence>MPLGYQPSKFQQFDGKGNPKQHVAHFVETCKNARSRGDQLVKQFIRNLKGNAFKWYTDLESKVIDSWEQLEKEFLNRFYSTKCTGLLCILHGIKLYIFEELTTRSHDMELSIANKGTKDFPVPKVRIDKKEMKSAEKRVKSTVKESMVINTTPLKFTKRKEVRAEKDDGSEKRHQTLK</sequence>
<evidence type="ECO:0000313" key="2">
    <source>
        <dbReference type="EMBL" id="KAA0033116.1"/>
    </source>
</evidence>
<dbReference type="Proteomes" id="UP000321947">
    <property type="component" value="Unassembled WGS sequence"/>
</dbReference>
<dbReference type="EMBL" id="SSTE01020983">
    <property type="protein sequence ID" value="KAA0033116.1"/>
    <property type="molecule type" value="Genomic_DNA"/>
</dbReference>
<dbReference type="Proteomes" id="UP000321393">
    <property type="component" value="Unassembled WGS sequence"/>
</dbReference>
<reference evidence="4 5" key="1">
    <citation type="submission" date="2019-08" db="EMBL/GenBank/DDBJ databases">
        <title>Draft genome sequences of two oriental melons (Cucumis melo L. var makuwa).</title>
        <authorList>
            <person name="Kwon S.-Y."/>
        </authorList>
    </citation>
    <scope>NUCLEOTIDE SEQUENCE [LARGE SCALE GENOMIC DNA]</scope>
    <source>
        <strain evidence="5">cv. Chang Bougi</strain>
        <strain evidence="4">cv. SW 3</strain>
        <tissue evidence="2">Leaf</tissue>
    </source>
</reference>
<feature type="domain" description="Retrotransposon gag" evidence="1">
    <location>
        <begin position="44"/>
        <end position="83"/>
    </location>
</feature>
<evidence type="ECO:0000259" key="1">
    <source>
        <dbReference type="Pfam" id="PF03732"/>
    </source>
</evidence>
<dbReference type="Pfam" id="PF03732">
    <property type="entry name" value="Retrotrans_gag"/>
    <property type="match status" value="1"/>
</dbReference>
<dbReference type="PANTHER" id="PTHR33437">
    <property type="entry name" value="OS06G0361200 PROTEIN"/>
    <property type="match status" value="1"/>
</dbReference>
<organism evidence="2 4">
    <name type="scientific">Cucumis melo var. makuwa</name>
    <name type="common">Oriental melon</name>
    <dbReference type="NCBI Taxonomy" id="1194695"/>
    <lineage>
        <taxon>Eukaryota</taxon>
        <taxon>Viridiplantae</taxon>
        <taxon>Streptophyta</taxon>
        <taxon>Embryophyta</taxon>
        <taxon>Tracheophyta</taxon>
        <taxon>Spermatophyta</taxon>
        <taxon>Magnoliopsida</taxon>
        <taxon>eudicotyledons</taxon>
        <taxon>Gunneridae</taxon>
        <taxon>Pentapetalae</taxon>
        <taxon>rosids</taxon>
        <taxon>fabids</taxon>
        <taxon>Cucurbitales</taxon>
        <taxon>Cucurbitaceae</taxon>
        <taxon>Benincaseae</taxon>
        <taxon>Cucumis</taxon>
    </lineage>
</organism>
<dbReference type="PANTHER" id="PTHR33437:SF2">
    <property type="entry name" value="OS06G0361200 PROTEIN"/>
    <property type="match status" value="1"/>
</dbReference>
<name>A0A5A7SSZ7_CUCMM</name>
<dbReference type="AlphaFoldDB" id="A0A5A7SSZ7"/>
<comment type="caution">
    <text evidence="2">The sequence shown here is derived from an EMBL/GenBank/DDBJ whole genome shotgun (WGS) entry which is preliminary data.</text>
</comment>